<reference evidence="1" key="2">
    <citation type="submission" date="2013-01" db="EMBL/GenBank/DDBJ databases">
        <title>The wheat powdery mildew genome reveals unique evolution of an obligate biotroph.</title>
        <authorList>
            <person name="Oberhaensli S."/>
            <person name="Wicker T."/>
            <person name="Keller B."/>
        </authorList>
    </citation>
    <scope>NUCLEOTIDE SEQUENCE</scope>
    <source>
        <strain evidence="1">96224</strain>
    </source>
</reference>
<protein>
    <submittedName>
        <fullName evidence="2">Bgt-1750</fullName>
    </submittedName>
</protein>
<reference evidence="3" key="1">
    <citation type="journal article" date="2013" name="Nat. Genet.">
        <title>The wheat powdery mildew genome shows the unique evolution of an obligate biotroph.</title>
        <authorList>
            <person name="Wicker T."/>
            <person name="Oberhaensli S."/>
            <person name="Parlange F."/>
            <person name="Buchmann J.P."/>
            <person name="Shatalina M."/>
            <person name="Roffler S."/>
            <person name="Ben-David R."/>
            <person name="Dolezel J."/>
            <person name="Simkova H."/>
            <person name="Schulze-Lefert P."/>
            <person name="Spanu P.D."/>
            <person name="Bruggmann R."/>
            <person name="Amselem J."/>
            <person name="Quesneville H."/>
            <person name="Ver Loren van Themaat E."/>
            <person name="Paape T."/>
            <person name="Shimizu K.K."/>
            <person name="Keller B."/>
        </authorList>
    </citation>
    <scope>NUCLEOTIDE SEQUENCE [LARGE SCALE GENOMIC DNA]</scope>
    <source>
        <strain evidence="3">96224</strain>
    </source>
</reference>
<reference evidence="2" key="3">
    <citation type="submission" date="2018-07" db="EMBL/GenBank/DDBJ databases">
        <authorList>
            <person name="Quirk P.G."/>
            <person name="Krulwich T.A."/>
        </authorList>
    </citation>
    <scope>NUCLEOTIDE SEQUENCE</scope>
    <source>
        <strain evidence="2">96224</strain>
    </source>
</reference>
<evidence type="ECO:0000313" key="3">
    <source>
        <dbReference type="Proteomes" id="UP000053110"/>
    </source>
</evidence>
<dbReference type="AlphaFoldDB" id="A0A061HEV1"/>
<dbReference type="EMBL" id="UIGY01000206">
    <property type="protein sequence ID" value="SUZ12908.1"/>
    <property type="molecule type" value="Genomic_DNA"/>
</dbReference>
<dbReference type="HOGENOM" id="CLU_101840_0_0_1"/>
<proteinExistence type="predicted"/>
<name>A0A061HEV1_BLUGR</name>
<gene>
    <name evidence="1" type="ORF">BGT96224_1750</name>
    <name evidence="2" type="ORF">BGT96224V2_LOCUS6074</name>
</gene>
<dbReference type="SUPFAM" id="SSF55729">
    <property type="entry name" value="Acyl-CoA N-acyltransferases (Nat)"/>
    <property type="match status" value="1"/>
</dbReference>
<sequence>MSLKQPSLEPGFRLGEATPNDMPEVWQVFLAAFEKDEQWIGIVRNVVNPADVYPWLCAHFAPRWNFPDIITYKITEDASGAIVGWGALQIPWKYLHPSVMTNRLKAQAMTTELPPPLPGMDVESLADLYRVMDESKKYGYDPENDYHRRGTMIRPDMQKKRFGTFLTQYCNQIVDHTADRLWAPVRPSSLKMFRQNEFVDVGLVDSHHERWGGTREKSMSYILLHSPPGSSMGKDPMR</sequence>
<accession>A0A061HEV1</accession>
<dbReference type="OrthoDB" id="4738875at2759"/>
<dbReference type="Gene3D" id="3.40.630.30">
    <property type="match status" value="1"/>
</dbReference>
<dbReference type="Proteomes" id="UP000053110">
    <property type="component" value="Unassembled WGS sequence"/>
</dbReference>
<evidence type="ECO:0000313" key="1">
    <source>
        <dbReference type="EMBL" id="EPQ62392.1"/>
    </source>
</evidence>
<dbReference type="InterPro" id="IPR016181">
    <property type="entry name" value="Acyl_CoA_acyltransferase"/>
</dbReference>
<organism evidence="2">
    <name type="scientific">Blumeria graminis f. sp. tritici 96224</name>
    <dbReference type="NCBI Taxonomy" id="1268274"/>
    <lineage>
        <taxon>Eukaryota</taxon>
        <taxon>Fungi</taxon>
        <taxon>Dikarya</taxon>
        <taxon>Ascomycota</taxon>
        <taxon>Pezizomycotina</taxon>
        <taxon>Leotiomycetes</taxon>
        <taxon>Erysiphales</taxon>
        <taxon>Erysiphaceae</taxon>
        <taxon>Blumeria</taxon>
    </lineage>
</organism>
<dbReference type="EMBL" id="KE375178">
    <property type="protein sequence ID" value="EPQ62392.1"/>
    <property type="molecule type" value="Genomic_DNA"/>
</dbReference>
<evidence type="ECO:0000313" key="2">
    <source>
        <dbReference type="EMBL" id="SUZ12908.1"/>
    </source>
</evidence>